<dbReference type="EMBL" id="JAGEMK010000003">
    <property type="protein sequence ID" value="MBO1751711.1"/>
    <property type="molecule type" value="Genomic_DNA"/>
</dbReference>
<feature type="signal peptide" evidence="2">
    <location>
        <begin position="1"/>
        <end position="25"/>
    </location>
</feature>
<dbReference type="PROSITE" id="PS51257">
    <property type="entry name" value="PROKAR_LIPOPROTEIN"/>
    <property type="match status" value="1"/>
</dbReference>
<evidence type="ECO:0000256" key="1">
    <source>
        <dbReference type="SAM" id="MobiDB-lite"/>
    </source>
</evidence>
<evidence type="ECO:0000313" key="4">
    <source>
        <dbReference type="EMBL" id="MBO1751711.1"/>
    </source>
</evidence>
<feature type="region of interest" description="Disordered" evidence="1">
    <location>
        <begin position="222"/>
        <end position="254"/>
    </location>
</feature>
<evidence type="ECO:0000259" key="3">
    <source>
        <dbReference type="Pfam" id="PF24837"/>
    </source>
</evidence>
<feature type="region of interest" description="Disordered" evidence="1">
    <location>
        <begin position="387"/>
        <end position="414"/>
    </location>
</feature>
<feature type="compositionally biased region" description="Pro residues" evidence="1">
    <location>
        <begin position="36"/>
        <end position="52"/>
    </location>
</feature>
<dbReference type="Proteomes" id="UP000664209">
    <property type="component" value="Unassembled WGS sequence"/>
</dbReference>
<reference evidence="4" key="1">
    <citation type="submission" date="2021-03" db="EMBL/GenBank/DDBJ databases">
        <title>Actinotalea soli sp. nov., isolated from soil.</title>
        <authorList>
            <person name="Ping W."/>
            <person name="Zhang J."/>
        </authorList>
    </citation>
    <scope>NUCLEOTIDE SEQUENCE</scope>
    <source>
        <strain evidence="4">BY-33</strain>
    </source>
</reference>
<feature type="domain" description="AMIN-like" evidence="3">
    <location>
        <begin position="421"/>
        <end position="545"/>
    </location>
</feature>
<comment type="caution">
    <text evidence="4">The sequence shown here is derived from an EMBL/GenBank/DDBJ whole genome shotgun (WGS) entry which is preliminary data.</text>
</comment>
<proteinExistence type="predicted"/>
<feature type="chain" id="PRO_5039434021" evidence="2">
    <location>
        <begin position="26"/>
        <end position="546"/>
    </location>
</feature>
<organism evidence="4 5">
    <name type="scientific">Actinotalea soli</name>
    <dbReference type="NCBI Taxonomy" id="2819234"/>
    <lineage>
        <taxon>Bacteria</taxon>
        <taxon>Bacillati</taxon>
        <taxon>Actinomycetota</taxon>
        <taxon>Actinomycetes</taxon>
        <taxon>Micrococcales</taxon>
        <taxon>Cellulomonadaceae</taxon>
        <taxon>Actinotalea</taxon>
    </lineage>
</organism>
<protein>
    <submittedName>
        <fullName evidence="4">AMIN domain-containing protein</fullName>
    </submittedName>
</protein>
<feature type="compositionally biased region" description="Low complexity" evidence="1">
    <location>
        <begin position="23"/>
        <end position="35"/>
    </location>
</feature>
<evidence type="ECO:0000313" key="5">
    <source>
        <dbReference type="Proteomes" id="UP000664209"/>
    </source>
</evidence>
<dbReference type="AlphaFoldDB" id="A0A939LP87"/>
<feature type="domain" description="AMIN-like" evidence="3">
    <location>
        <begin position="93"/>
        <end position="218"/>
    </location>
</feature>
<dbReference type="Pfam" id="PF24837">
    <property type="entry name" value="AMIN-like"/>
    <property type="match status" value="3"/>
</dbReference>
<feature type="region of interest" description="Disordered" evidence="1">
    <location>
        <begin position="23"/>
        <end position="99"/>
    </location>
</feature>
<feature type="compositionally biased region" description="Acidic residues" evidence="1">
    <location>
        <begin position="56"/>
        <end position="72"/>
    </location>
</feature>
<dbReference type="RefSeq" id="WP_208055383.1">
    <property type="nucleotide sequence ID" value="NZ_JAGEMK010000003.1"/>
</dbReference>
<name>A0A939LP87_9CELL</name>
<feature type="compositionally biased region" description="Polar residues" evidence="1">
    <location>
        <begin position="73"/>
        <end position="85"/>
    </location>
</feature>
<dbReference type="InterPro" id="IPR056303">
    <property type="entry name" value="AMIN-like"/>
</dbReference>
<gene>
    <name evidence="4" type="ORF">J4G33_07840</name>
</gene>
<accession>A0A939LP87</accession>
<feature type="domain" description="AMIN-like" evidence="3">
    <location>
        <begin position="260"/>
        <end position="384"/>
    </location>
</feature>
<sequence length="546" mass="57674">MRRAPLTRTLAAAAAGALLLAGCTADEPDPSTSPTASPPAETPQADPVPPSSETPLAEDDPVEDVPFGEEQDPSTSPPSDETTAPSDRPGLSPTGMRFGVHETFDRVVIDLAGEGEPGWSTEYTGTATAAGSGEAVQVAGQSVLEVTIEGVALPTEEGAAVWEGPESIAPASAGVIEQVARGPLLEGRQQVFVGVGSEEAFRVFALQEPARLVVDVYHPPVAGGDEPLPDEDPAGDDAPFPANREPDTSEMSDDARLSPVDLRFGVHDGFDRLVLDLSGPGQPGWLGEYTDDPRLAGSGAPVELAGEASLQTHVRGVVYPTEEGAEEYAGPQRFRPGSAGVVQEVVYGAIYEGQLELYVGLTSEEPFRVFQLEDPTRLVIDVYHPGEAPAEEAPDGDAAPFPADRQPDTSEVSAGARLSPVDLRFAAREGFDRVVVDLAGEGTPGWRGEYVDNPTQQAAGEPVYLQGQHFLRILVRGVVYPTAEGARPYEGPRTMTPSTGGVIAEVRYGAMFEAQAEIWIGLSSDEPFRVFGLEDPTRVVIDVQHP</sequence>
<evidence type="ECO:0000256" key="2">
    <source>
        <dbReference type="SAM" id="SignalP"/>
    </source>
</evidence>
<keyword evidence="5" id="KW-1185">Reference proteome</keyword>
<keyword evidence="2" id="KW-0732">Signal</keyword>